<accession>A0AAV3R134</accession>
<proteinExistence type="predicted"/>
<dbReference type="AlphaFoldDB" id="A0AAV3R134"/>
<sequence>MCHPGGLEYPIGYRQRLPQRRLITHAETTVVVVPQQQPAAVNRNTNGATDGGGMECVCSPTRHPGSFRCRHHRSSYAWVCRSSTNQTE</sequence>
<evidence type="ECO:0000313" key="1">
    <source>
        <dbReference type="EMBL" id="GAA0170024.1"/>
    </source>
</evidence>
<dbReference type="PANTHER" id="PTHR33132:SF148">
    <property type="entry name" value="SERINE-RICH PROTEIN-RELATED"/>
    <property type="match status" value="1"/>
</dbReference>
<gene>
    <name evidence="1" type="ORF">LIER_40874</name>
</gene>
<reference evidence="1 2" key="1">
    <citation type="submission" date="2024-01" db="EMBL/GenBank/DDBJ databases">
        <title>The complete chloroplast genome sequence of Lithospermum erythrorhizon: insights into the phylogenetic relationship among Boraginaceae species and the maternal lineages of purple gromwells.</title>
        <authorList>
            <person name="Okada T."/>
            <person name="Watanabe K."/>
        </authorList>
    </citation>
    <scope>NUCLEOTIDE SEQUENCE [LARGE SCALE GENOMIC DNA]</scope>
</reference>
<protein>
    <submittedName>
        <fullName evidence="1">Uncharacterized protein</fullName>
    </submittedName>
</protein>
<keyword evidence="2" id="KW-1185">Reference proteome</keyword>
<dbReference type="PANTHER" id="PTHR33132">
    <property type="entry name" value="OSJNBB0118P14.9 PROTEIN"/>
    <property type="match status" value="1"/>
</dbReference>
<dbReference type="Proteomes" id="UP001454036">
    <property type="component" value="Unassembled WGS sequence"/>
</dbReference>
<name>A0AAV3R134_LITER</name>
<comment type="caution">
    <text evidence="1">The sequence shown here is derived from an EMBL/GenBank/DDBJ whole genome shotgun (WGS) entry which is preliminary data.</text>
</comment>
<evidence type="ECO:0000313" key="2">
    <source>
        <dbReference type="Proteomes" id="UP001454036"/>
    </source>
</evidence>
<dbReference type="EMBL" id="BAABME010024344">
    <property type="protein sequence ID" value="GAA0170024.1"/>
    <property type="molecule type" value="Genomic_DNA"/>
</dbReference>
<organism evidence="1 2">
    <name type="scientific">Lithospermum erythrorhizon</name>
    <name type="common">Purple gromwell</name>
    <name type="synonym">Lithospermum officinale var. erythrorhizon</name>
    <dbReference type="NCBI Taxonomy" id="34254"/>
    <lineage>
        <taxon>Eukaryota</taxon>
        <taxon>Viridiplantae</taxon>
        <taxon>Streptophyta</taxon>
        <taxon>Embryophyta</taxon>
        <taxon>Tracheophyta</taxon>
        <taxon>Spermatophyta</taxon>
        <taxon>Magnoliopsida</taxon>
        <taxon>eudicotyledons</taxon>
        <taxon>Gunneridae</taxon>
        <taxon>Pentapetalae</taxon>
        <taxon>asterids</taxon>
        <taxon>lamiids</taxon>
        <taxon>Boraginales</taxon>
        <taxon>Boraginaceae</taxon>
        <taxon>Boraginoideae</taxon>
        <taxon>Lithospermeae</taxon>
        <taxon>Lithospermum</taxon>
    </lineage>
</organism>